<keyword evidence="2" id="KW-1185">Reference proteome</keyword>
<evidence type="ECO:0000313" key="1">
    <source>
        <dbReference type="EnsemblMetazoa" id="PPA33814.1"/>
    </source>
</evidence>
<proteinExistence type="predicted"/>
<accession>A0A8R1UJH7</accession>
<gene>
    <name evidence="1" type="primary">WBGene00272183</name>
</gene>
<reference evidence="2" key="1">
    <citation type="journal article" date="2008" name="Nat. Genet.">
        <title>The Pristionchus pacificus genome provides a unique perspective on nematode lifestyle and parasitism.</title>
        <authorList>
            <person name="Dieterich C."/>
            <person name="Clifton S.W."/>
            <person name="Schuster L.N."/>
            <person name="Chinwalla A."/>
            <person name="Delehaunty K."/>
            <person name="Dinkelacker I."/>
            <person name="Fulton L."/>
            <person name="Fulton R."/>
            <person name="Godfrey J."/>
            <person name="Minx P."/>
            <person name="Mitreva M."/>
            <person name="Roeseler W."/>
            <person name="Tian H."/>
            <person name="Witte H."/>
            <person name="Yang S.P."/>
            <person name="Wilson R.K."/>
            <person name="Sommer R.J."/>
        </authorList>
    </citation>
    <scope>NUCLEOTIDE SEQUENCE [LARGE SCALE GENOMIC DNA]</scope>
    <source>
        <strain evidence="2">PS312</strain>
    </source>
</reference>
<dbReference type="EnsemblMetazoa" id="PPA33814.1">
    <property type="protein sequence ID" value="PPA33814.1"/>
    <property type="gene ID" value="WBGene00272183"/>
</dbReference>
<organism evidence="1 2">
    <name type="scientific">Pristionchus pacificus</name>
    <name type="common">Parasitic nematode worm</name>
    <dbReference type="NCBI Taxonomy" id="54126"/>
    <lineage>
        <taxon>Eukaryota</taxon>
        <taxon>Metazoa</taxon>
        <taxon>Ecdysozoa</taxon>
        <taxon>Nematoda</taxon>
        <taxon>Chromadorea</taxon>
        <taxon>Rhabditida</taxon>
        <taxon>Rhabditina</taxon>
        <taxon>Diplogasteromorpha</taxon>
        <taxon>Diplogasteroidea</taxon>
        <taxon>Neodiplogasteridae</taxon>
        <taxon>Pristionchus</taxon>
    </lineage>
</organism>
<dbReference type="AlphaFoldDB" id="A0A2A6BA97"/>
<accession>A0A2A6BA97</accession>
<reference evidence="1" key="2">
    <citation type="submission" date="2022-06" db="UniProtKB">
        <authorList>
            <consortium name="EnsemblMetazoa"/>
        </authorList>
    </citation>
    <scope>IDENTIFICATION</scope>
    <source>
        <strain evidence="1">PS312</strain>
    </source>
</reference>
<protein>
    <submittedName>
        <fullName evidence="1">Uncharacterized protein</fullName>
    </submittedName>
</protein>
<dbReference type="Proteomes" id="UP000005239">
    <property type="component" value="Unassembled WGS sequence"/>
</dbReference>
<evidence type="ECO:0000313" key="2">
    <source>
        <dbReference type="Proteomes" id="UP000005239"/>
    </source>
</evidence>
<name>A0A2A6BA97_PRIPA</name>
<sequence>MIQSIFILPLILSLTRADSFLRLCHQDHPIDSTIVPDCVSRSARQELRELTEEERTWVVDAFRKERAVAPRQKWENILDPPGVYQLIQRLDTRLSSRHLSLPYWDTSIELRLAHPGDSILFHPSFLLRSRRRRDRRLNPLVRPKTRFERRIRNPRDDKITRRLQSQRTRKLLKAIRRDKQSELLFLLFEMGDLFTRISTPLICPSSSPHISCSSNSSLPLPKLSPSSRCSDSLPRDICYQSHCISDLCTVVIDSPIPTVPRTTVLPTTIELETTLIAYSSNETESDNSTHVDLYSVNGVSTLSDEVTLLLSSHEVTTPTSATIPIKRHKQNGWYRFKPNKETSTTAAPRKREKASCTNLELKYSSRSFDKHQTIAMKISHPLHLYSTPKEN</sequence>